<feature type="transmembrane region" description="Helical" evidence="5">
    <location>
        <begin position="455"/>
        <end position="476"/>
    </location>
</feature>
<dbReference type="GO" id="GO:0016020">
    <property type="term" value="C:membrane"/>
    <property type="evidence" value="ECO:0007669"/>
    <property type="project" value="UniProtKB-SubCell"/>
</dbReference>
<dbReference type="AlphaFoldDB" id="A0A1Y2B3A0"/>
<feature type="transmembrane region" description="Helical" evidence="5">
    <location>
        <begin position="576"/>
        <end position="594"/>
    </location>
</feature>
<accession>A0A1Y2B3A0</accession>
<comment type="subcellular location">
    <subcellularLocation>
        <location evidence="1">Membrane</location>
        <topology evidence="1">Multi-pass membrane protein</topology>
    </subcellularLocation>
</comment>
<dbReference type="PANTHER" id="PTHR43649">
    <property type="entry name" value="ARABINOSE-BINDING PROTEIN-RELATED"/>
    <property type="match status" value="1"/>
</dbReference>
<keyword evidence="2 5" id="KW-0812">Transmembrane</keyword>
<dbReference type="Proteomes" id="UP000193920">
    <property type="component" value="Unassembled WGS sequence"/>
</dbReference>
<evidence type="ECO:0000256" key="2">
    <source>
        <dbReference type="ARBA" id="ARBA00022692"/>
    </source>
</evidence>
<keyword evidence="8" id="KW-1185">Reference proteome</keyword>
<dbReference type="Gene3D" id="3.40.190.10">
    <property type="entry name" value="Periplasmic binding protein-like II"/>
    <property type="match status" value="1"/>
</dbReference>
<evidence type="ECO:0000256" key="1">
    <source>
        <dbReference type="ARBA" id="ARBA00004141"/>
    </source>
</evidence>
<dbReference type="STRING" id="1754190.A0A1Y2B3A0"/>
<evidence type="ECO:0000256" key="5">
    <source>
        <dbReference type="SAM" id="Phobius"/>
    </source>
</evidence>
<evidence type="ECO:0000313" key="7">
    <source>
        <dbReference type="EMBL" id="ORY29030.1"/>
    </source>
</evidence>
<reference evidence="7 8" key="1">
    <citation type="submission" date="2016-08" db="EMBL/GenBank/DDBJ databases">
        <title>A Parts List for Fungal Cellulosomes Revealed by Comparative Genomics.</title>
        <authorList>
            <consortium name="DOE Joint Genome Institute"/>
            <person name="Haitjema C.H."/>
            <person name="Gilmore S.P."/>
            <person name="Henske J.K."/>
            <person name="Solomon K.V."/>
            <person name="De Groot R."/>
            <person name="Kuo A."/>
            <person name="Mondo S.J."/>
            <person name="Salamov A.A."/>
            <person name="Labutti K."/>
            <person name="Zhao Z."/>
            <person name="Chiniquy J."/>
            <person name="Barry K."/>
            <person name="Brewer H.M."/>
            <person name="Purvine S.O."/>
            <person name="Wright A.T."/>
            <person name="Boxma B."/>
            <person name="Van Alen T."/>
            <person name="Hackstein J.H."/>
            <person name="Baker S.E."/>
            <person name="Grigoriev I.V."/>
            <person name="O'Malley M.A."/>
        </authorList>
    </citation>
    <scope>NUCLEOTIDE SEQUENCE [LARGE SCALE GENOMIC DNA]</scope>
    <source>
        <strain evidence="7 8">G1</strain>
    </source>
</reference>
<dbReference type="InterPro" id="IPR050490">
    <property type="entry name" value="Bact_solute-bd_prot1"/>
</dbReference>
<proteinExistence type="predicted"/>
<dbReference type="Pfam" id="PF01547">
    <property type="entry name" value="SBP_bac_1"/>
    <property type="match status" value="1"/>
</dbReference>
<evidence type="ECO:0000259" key="6">
    <source>
        <dbReference type="Pfam" id="PF00003"/>
    </source>
</evidence>
<dbReference type="GO" id="GO:0004930">
    <property type="term" value="F:G protein-coupled receptor activity"/>
    <property type="evidence" value="ECO:0007669"/>
    <property type="project" value="InterPro"/>
</dbReference>
<name>A0A1Y2B3A0_9FUNG</name>
<evidence type="ECO:0000256" key="4">
    <source>
        <dbReference type="ARBA" id="ARBA00023136"/>
    </source>
</evidence>
<evidence type="ECO:0000256" key="3">
    <source>
        <dbReference type="ARBA" id="ARBA00022989"/>
    </source>
</evidence>
<comment type="caution">
    <text evidence="7">The sequence shown here is derived from an EMBL/GenBank/DDBJ whole genome shotgun (WGS) entry which is preliminary data.</text>
</comment>
<protein>
    <submittedName>
        <fullName evidence="7">Periplasmic binding protein-like II</fullName>
    </submittedName>
</protein>
<keyword evidence="3 5" id="KW-1133">Transmembrane helix</keyword>
<feature type="transmembrane region" description="Helical" evidence="5">
    <location>
        <begin position="606"/>
        <end position="624"/>
    </location>
</feature>
<evidence type="ECO:0000313" key="8">
    <source>
        <dbReference type="Proteomes" id="UP000193920"/>
    </source>
</evidence>
<sequence>MYVFKIFINYLFDDITKAIVINALAYTYIQKVYLYTPLINAFNTYSKKEKLDITLNVTILTPNNSTSYVDNYKAVVDYLLKKKSKKYDLYFYFSTNSKNYGPYLLNLYDYLPYDHIKMYDPGVVSTSCLYNNKVVGLPITLDISVLYSNMNLLSKYEKPIPKTWNELIETSQYIMKKEKEFNNTRLIAYNGLFNKNHGTVSIYEFIKSYSHSKTLSHPKIKSEETIEALKMINNIKEKISSELDFLSGDDYTIEKIYTGEALFLKFWYLQHPPFYKVSAIPGWKEGITGSLTGGYNVGICKHIDEHRRKAAAEVVKFITSKEVQKKYVLQRFIYSAINSLYDDEEVCSIIECDIAKNVKPFKTLDLENKNIDLDYYNEKYYSYFSEYIFGNKTISEVIKNVDDMTRFYSLSLKTEDTYVGLIVFIIFVVLFIIISLSIVFLFIKRFKSNLKFLSNDLWFILIIGVLILMCSFILLYGNLSVIKCHLKAFLISFGFITSLIPNIYEFIIEFPEDNKLSIWTKNNKIKFILIFLAIDIVLNCLLIISPYKLKDIYLIDSENFQKCIISTTFGKIIQNLIMSYEIIIILIILVLVFMEWNLEKIYYDTRFILGAVFMDILSLIIYNITNKIEINNYIAYNIIFVSNTFILSTSNFIFMYCSRVLISFIRNEDAELNESFIKRNQINNSVMKRSTLSTHTYNSSSHNSSNKENINTAKRRASELSNKILSYHYKVSKS</sequence>
<feature type="transmembrane region" description="Helical" evidence="5">
    <location>
        <begin position="636"/>
        <end position="657"/>
    </location>
</feature>
<feature type="transmembrane region" description="Helical" evidence="5">
    <location>
        <begin position="527"/>
        <end position="547"/>
    </location>
</feature>
<organism evidence="7 8">
    <name type="scientific">Neocallimastix californiae</name>
    <dbReference type="NCBI Taxonomy" id="1754190"/>
    <lineage>
        <taxon>Eukaryota</taxon>
        <taxon>Fungi</taxon>
        <taxon>Fungi incertae sedis</taxon>
        <taxon>Chytridiomycota</taxon>
        <taxon>Chytridiomycota incertae sedis</taxon>
        <taxon>Neocallimastigomycetes</taxon>
        <taxon>Neocallimastigales</taxon>
        <taxon>Neocallimastigaceae</taxon>
        <taxon>Neocallimastix</taxon>
    </lineage>
</organism>
<dbReference type="InterPro" id="IPR006059">
    <property type="entry name" value="SBP"/>
</dbReference>
<feature type="transmembrane region" description="Helical" evidence="5">
    <location>
        <begin position="488"/>
        <end position="507"/>
    </location>
</feature>
<dbReference type="OrthoDB" id="2021138at2759"/>
<keyword evidence="4 5" id="KW-0472">Membrane</keyword>
<dbReference type="InterPro" id="IPR017978">
    <property type="entry name" value="GPCR_3_C"/>
</dbReference>
<dbReference type="EMBL" id="MCOG01000182">
    <property type="protein sequence ID" value="ORY29030.1"/>
    <property type="molecule type" value="Genomic_DNA"/>
</dbReference>
<feature type="transmembrane region" description="Helical" evidence="5">
    <location>
        <begin position="418"/>
        <end position="443"/>
    </location>
</feature>
<dbReference type="SUPFAM" id="SSF53850">
    <property type="entry name" value="Periplasmic binding protein-like II"/>
    <property type="match status" value="1"/>
</dbReference>
<gene>
    <name evidence="7" type="ORF">LY90DRAFT_673984</name>
</gene>
<feature type="domain" description="G-protein coupled receptors family 3 profile" evidence="6">
    <location>
        <begin position="422"/>
        <end position="648"/>
    </location>
</feature>
<dbReference type="Pfam" id="PF00003">
    <property type="entry name" value="7tm_3"/>
    <property type="match status" value="1"/>
</dbReference>
<dbReference type="PANTHER" id="PTHR43649:SF17">
    <property type="entry name" value="ABC TRANSPORTER SOLUTE BINDING PROTEIN-SUGAR TRANSPORT"/>
    <property type="match status" value="1"/>
</dbReference>